<reference evidence="2" key="1">
    <citation type="journal article" date="2020" name="Fungal Divers.">
        <title>Resolving the Mortierellaceae phylogeny through synthesis of multi-gene phylogenetics and phylogenomics.</title>
        <authorList>
            <person name="Vandepol N."/>
            <person name="Liber J."/>
            <person name="Desiro A."/>
            <person name="Na H."/>
            <person name="Kennedy M."/>
            <person name="Barry K."/>
            <person name="Grigoriev I.V."/>
            <person name="Miller A.N."/>
            <person name="O'Donnell K."/>
            <person name="Stajich J.E."/>
            <person name="Bonito G."/>
        </authorList>
    </citation>
    <scope>NUCLEOTIDE SEQUENCE</scope>
    <source>
        <strain evidence="2">KOD1015</strain>
    </source>
</reference>
<keyword evidence="1" id="KW-1133">Transmembrane helix</keyword>
<dbReference type="Proteomes" id="UP000780801">
    <property type="component" value="Unassembled WGS sequence"/>
</dbReference>
<keyword evidence="1" id="KW-0812">Transmembrane</keyword>
<dbReference type="EMBL" id="JAABOA010000555">
    <property type="protein sequence ID" value="KAF9583902.1"/>
    <property type="molecule type" value="Genomic_DNA"/>
</dbReference>
<keyword evidence="3" id="KW-1185">Reference proteome</keyword>
<evidence type="ECO:0000313" key="2">
    <source>
        <dbReference type="EMBL" id="KAF9583902.1"/>
    </source>
</evidence>
<evidence type="ECO:0008006" key="4">
    <source>
        <dbReference type="Google" id="ProtNLM"/>
    </source>
</evidence>
<keyword evidence="1" id="KW-0472">Membrane</keyword>
<gene>
    <name evidence="2" type="ORF">BGW38_008169</name>
</gene>
<name>A0A9P6KGJ9_9FUNG</name>
<comment type="caution">
    <text evidence="2">The sequence shown here is derived from an EMBL/GenBank/DDBJ whole genome shotgun (WGS) entry which is preliminary data.</text>
</comment>
<evidence type="ECO:0000313" key="3">
    <source>
        <dbReference type="Proteomes" id="UP000780801"/>
    </source>
</evidence>
<dbReference type="OrthoDB" id="302705at2759"/>
<feature type="transmembrane region" description="Helical" evidence="1">
    <location>
        <begin position="18"/>
        <end position="35"/>
    </location>
</feature>
<sequence length="82" mass="9973">MTNVLGDGYGMPSSHSQFMAFFATYLNLLIYRCFLRSTGMMEWMQDNDFGRWAFIRDVGQIDHAYRWEWEQFQQWRQTNQKS</sequence>
<evidence type="ECO:0000256" key="1">
    <source>
        <dbReference type="SAM" id="Phobius"/>
    </source>
</evidence>
<dbReference type="AlphaFoldDB" id="A0A9P6KGJ9"/>
<protein>
    <recommendedName>
        <fullName evidence="4">Dolichyldiphosphatase</fullName>
    </recommendedName>
</protein>
<organism evidence="2 3">
    <name type="scientific">Lunasporangiospora selenospora</name>
    <dbReference type="NCBI Taxonomy" id="979761"/>
    <lineage>
        <taxon>Eukaryota</taxon>
        <taxon>Fungi</taxon>
        <taxon>Fungi incertae sedis</taxon>
        <taxon>Mucoromycota</taxon>
        <taxon>Mortierellomycotina</taxon>
        <taxon>Mortierellomycetes</taxon>
        <taxon>Mortierellales</taxon>
        <taxon>Mortierellaceae</taxon>
        <taxon>Lunasporangiospora</taxon>
    </lineage>
</organism>
<accession>A0A9P6KGJ9</accession>
<proteinExistence type="predicted"/>